<dbReference type="Proteomes" id="UP000663828">
    <property type="component" value="Unassembled WGS sequence"/>
</dbReference>
<evidence type="ECO:0000313" key="6">
    <source>
        <dbReference type="EMBL" id="CAF1472016.1"/>
    </source>
</evidence>
<dbReference type="InterPro" id="IPR003540">
    <property type="entry name" value="ADP-ribosyltransferase"/>
</dbReference>
<organism evidence="5 7">
    <name type="scientific">Adineta ricciae</name>
    <name type="common">Rotifer</name>
    <dbReference type="NCBI Taxonomy" id="249248"/>
    <lineage>
        <taxon>Eukaryota</taxon>
        <taxon>Metazoa</taxon>
        <taxon>Spiralia</taxon>
        <taxon>Gnathifera</taxon>
        <taxon>Rotifera</taxon>
        <taxon>Eurotatoria</taxon>
        <taxon>Bdelloidea</taxon>
        <taxon>Adinetida</taxon>
        <taxon>Adinetidae</taxon>
        <taxon>Adineta</taxon>
    </lineage>
</organism>
<reference evidence="5" key="1">
    <citation type="submission" date="2021-02" db="EMBL/GenBank/DDBJ databases">
        <authorList>
            <person name="Nowell W R."/>
        </authorList>
    </citation>
    <scope>NUCLEOTIDE SEQUENCE</scope>
</reference>
<feature type="domain" description="ADP ribosyltransferase" evidence="4">
    <location>
        <begin position="214"/>
        <end position="375"/>
    </location>
</feature>
<dbReference type="SUPFAM" id="SSF56399">
    <property type="entry name" value="ADP-ribosylation"/>
    <property type="match status" value="1"/>
</dbReference>
<dbReference type="Gene3D" id="3.90.176.10">
    <property type="entry name" value="Toxin ADP-ribosyltransferase, Chain A, domain 1"/>
    <property type="match status" value="1"/>
</dbReference>
<dbReference type="SUPFAM" id="SSF48452">
    <property type="entry name" value="TPR-like"/>
    <property type="match status" value="2"/>
</dbReference>
<gene>
    <name evidence="6" type="ORF">EDS130_LOCUS40859</name>
    <name evidence="5" type="ORF">XAT740_LOCUS4194</name>
</gene>
<accession>A0A813U9E5</accession>
<dbReference type="InterPro" id="IPR011990">
    <property type="entry name" value="TPR-like_helical_dom_sf"/>
</dbReference>
<dbReference type="PROSITE" id="PS50005">
    <property type="entry name" value="TPR"/>
    <property type="match status" value="3"/>
</dbReference>
<keyword evidence="1" id="KW-0677">Repeat</keyword>
<keyword evidence="2 3" id="KW-0802">TPR repeat</keyword>
<dbReference type="Pfam" id="PF03496">
    <property type="entry name" value="ADPrib_exo_Tox"/>
    <property type="match status" value="1"/>
</dbReference>
<evidence type="ECO:0000256" key="1">
    <source>
        <dbReference type="ARBA" id="ARBA00022737"/>
    </source>
</evidence>
<sequence>MASDRDVFECVWLDNTADATEENKDIQKKLRLIIEHLRLFDKIETCETYLRNATKASIILIVSGSFGRQLIPKIHDLPQLIVFYVFCQNKKSNKEWANKYNKLSTVCTDSSELISCVSKDQSTRTGLEENPLISVISSTGDTMESRNANFLWFQLFIEILLRMHHKVSDRQEMISICKRNYTNDTKALQMIDEFEKDYSLNKVIWWYTRDTCFYRIINKALRDQDFDMLFVFRTFITDIAKQIQQGYECFIRTNGSRQKIFVYRGQMTSMAELNLMQNNLNGFLSMNSFLSTSRDRSIALTFTHRHSSSYRGRNRLQPILFEIEIDPKLRTKAFADISKQSDFQGEYEILIMLGALFCIQKVFEDKNDNVWIVQASLASDDDYHLKELFSHMKKKIGDDTDLDTLGRLLIRMDENEHARKCYQRMLKETQLTLGNAQLGLGWASLRCHDYQQGLEHFQQALDIRQRLLGEDHPDVAEVFSFLGETYRIMHDYDQALIYLIQAMTIEEKTLSSSSLNLAATYDTLGTVYAKLEQYDLALKYYEKVLNIRQTVLPSDHPQLAAINRNLGWLFEEQGEHSKALKYYQKSLDIARRTLSIKHGLVTGAQDSIQRLKAKMKQS</sequence>
<keyword evidence="7" id="KW-1185">Reference proteome</keyword>
<evidence type="ECO:0000256" key="3">
    <source>
        <dbReference type="PROSITE-ProRule" id="PRU00339"/>
    </source>
</evidence>
<evidence type="ECO:0000256" key="2">
    <source>
        <dbReference type="ARBA" id="ARBA00022803"/>
    </source>
</evidence>
<dbReference type="GO" id="GO:0005576">
    <property type="term" value="C:extracellular region"/>
    <property type="evidence" value="ECO:0007669"/>
    <property type="project" value="InterPro"/>
</dbReference>
<feature type="repeat" description="TPR" evidence="3">
    <location>
        <begin position="476"/>
        <end position="509"/>
    </location>
</feature>
<name>A0A813U9E5_ADIRI</name>
<proteinExistence type="predicted"/>
<dbReference type="OrthoDB" id="5986190at2759"/>
<evidence type="ECO:0000313" key="7">
    <source>
        <dbReference type="Proteomes" id="UP000663828"/>
    </source>
</evidence>
<evidence type="ECO:0000259" key="4">
    <source>
        <dbReference type="Pfam" id="PF03496"/>
    </source>
</evidence>
<dbReference type="SMART" id="SM00028">
    <property type="entry name" value="TPR"/>
    <property type="match status" value="4"/>
</dbReference>
<evidence type="ECO:0000313" key="5">
    <source>
        <dbReference type="EMBL" id="CAF0825693.1"/>
    </source>
</evidence>
<dbReference type="PROSITE" id="PS51996">
    <property type="entry name" value="TR_MART"/>
    <property type="match status" value="1"/>
</dbReference>
<dbReference type="PANTHER" id="PTHR45641:SF19">
    <property type="entry name" value="NEPHROCYSTIN-3"/>
    <property type="match status" value="1"/>
</dbReference>
<dbReference type="Gene3D" id="1.25.40.10">
    <property type="entry name" value="Tetratricopeptide repeat domain"/>
    <property type="match status" value="1"/>
</dbReference>
<feature type="repeat" description="TPR" evidence="3">
    <location>
        <begin position="560"/>
        <end position="593"/>
    </location>
</feature>
<dbReference type="PROSITE" id="PS50293">
    <property type="entry name" value="TPR_REGION"/>
    <property type="match status" value="1"/>
</dbReference>
<feature type="repeat" description="TPR" evidence="3">
    <location>
        <begin position="518"/>
        <end position="551"/>
    </location>
</feature>
<dbReference type="Pfam" id="PF13424">
    <property type="entry name" value="TPR_12"/>
    <property type="match status" value="2"/>
</dbReference>
<dbReference type="EMBL" id="CAJNOJ010000510">
    <property type="protein sequence ID" value="CAF1472016.1"/>
    <property type="molecule type" value="Genomic_DNA"/>
</dbReference>
<dbReference type="Proteomes" id="UP000663852">
    <property type="component" value="Unassembled WGS sequence"/>
</dbReference>
<protein>
    <recommendedName>
        <fullName evidence="4">ADP ribosyltransferase domain-containing protein</fullName>
    </recommendedName>
</protein>
<dbReference type="PANTHER" id="PTHR45641">
    <property type="entry name" value="TETRATRICOPEPTIDE REPEAT PROTEIN (AFU_ORTHOLOGUE AFUA_6G03870)"/>
    <property type="match status" value="1"/>
</dbReference>
<dbReference type="InterPro" id="IPR019734">
    <property type="entry name" value="TPR_rpt"/>
</dbReference>
<comment type="caution">
    <text evidence="5">The sequence shown here is derived from an EMBL/GenBank/DDBJ whole genome shotgun (WGS) entry which is preliminary data.</text>
</comment>
<dbReference type="EMBL" id="CAJNOR010000169">
    <property type="protein sequence ID" value="CAF0825693.1"/>
    <property type="molecule type" value="Genomic_DNA"/>
</dbReference>
<dbReference type="AlphaFoldDB" id="A0A813U9E5"/>